<evidence type="ECO:0000313" key="2">
    <source>
        <dbReference type="EnsemblPlants" id="TuG1812G0200002761.01.T06"/>
    </source>
</evidence>
<dbReference type="Gramene" id="TuG1812G0200002761.01.T06">
    <property type="protein sequence ID" value="TuG1812G0200002761.01.T06"/>
    <property type="gene ID" value="TuG1812G0200002761.01"/>
</dbReference>
<protein>
    <submittedName>
        <fullName evidence="2">Uncharacterized protein</fullName>
    </submittedName>
</protein>
<proteinExistence type="predicted"/>
<reference evidence="2" key="3">
    <citation type="submission" date="2022-06" db="UniProtKB">
        <authorList>
            <consortium name="EnsemblPlants"/>
        </authorList>
    </citation>
    <scope>IDENTIFICATION</scope>
</reference>
<dbReference type="Gramene" id="TuG1812G0200002750.01.T01">
    <property type="protein sequence ID" value="TuG1812G0200002750.01.T01"/>
    <property type="gene ID" value="TuG1812G0200002750.01"/>
</dbReference>
<sequence length="78" mass="8309">MVGPSPPAAARPSTAKPPPPLHGQASAAVCSRHGMPGCRQDARRCSTCNGTEDHRCSALETTDARRYRILPLINICNI</sequence>
<dbReference type="EnsemblPlants" id="TuG1812G0200002761.01.T06">
    <property type="protein sequence ID" value="TuG1812G0200002761.01.T06"/>
    <property type="gene ID" value="TuG1812G0200002761.01"/>
</dbReference>
<reference evidence="2" key="2">
    <citation type="submission" date="2018-03" db="EMBL/GenBank/DDBJ databases">
        <title>The Triticum urartu genome reveals the dynamic nature of wheat genome evolution.</title>
        <authorList>
            <person name="Ling H."/>
            <person name="Ma B."/>
            <person name="Shi X."/>
            <person name="Liu H."/>
            <person name="Dong L."/>
            <person name="Sun H."/>
            <person name="Cao Y."/>
            <person name="Gao Q."/>
            <person name="Zheng S."/>
            <person name="Li Y."/>
            <person name="Yu Y."/>
            <person name="Du H."/>
            <person name="Qi M."/>
            <person name="Li Y."/>
            <person name="Yu H."/>
            <person name="Cui Y."/>
            <person name="Wang N."/>
            <person name="Chen C."/>
            <person name="Wu H."/>
            <person name="Zhao Y."/>
            <person name="Zhang J."/>
            <person name="Li Y."/>
            <person name="Zhou W."/>
            <person name="Zhang B."/>
            <person name="Hu W."/>
            <person name="Eijk M."/>
            <person name="Tang J."/>
            <person name="Witsenboer H."/>
            <person name="Zhao S."/>
            <person name="Li Z."/>
            <person name="Zhang A."/>
            <person name="Wang D."/>
            <person name="Liang C."/>
        </authorList>
    </citation>
    <scope>NUCLEOTIDE SEQUENCE [LARGE SCALE GENOMIC DNA]</scope>
    <source>
        <strain evidence="2">cv. G1812</strain>
    </source>
</reference>
<name>A0A8R7TH42_TRIUA</name>
<accession>A0A8R7TH42</accession>
<evidence type="ECO:0000256" key="1">
    <source>
        <dbReference type="SAM" id="MobiDB-lite"/>
    </source>
</evidence>
<evidence type="ECO:0000313" key="3">
    <source>
        <dbReference type="Proteomes" id="UP000015106"/>
    </source>
</evidence>
<dbReference type="Proteomes" id="UP000015106">
    <property type="component" value="Chromosome 2"/>
</dbReference>
<keyword evidence="3" id="KW-1185">Reference proteome</keyword>
<organism evidence="2 3">
    <name type="scientific">Triticum urartu</name>
    <name type="common">Red wild einkorn</name>
    <name type="synonym">Crithodium urartu</name>
    <dbReference type="NCBI Taxonomy" id="4572"/>
    <lineage>
        <taxon>Eukaryota</taxon>
        <taxon>Viridiplantae</taxon>
        <taxon>Streptophyta</taxon>
        <taxon>Embryophyta</taxon>
        <taxon>Tracheophyta</taxon>
        <taxon>Spermatophyta</taxon>
        <taxon>Magnoliopsida</taxon>
        <taxon>Liliopsida</taxon>
        <taxon>Poales</taxon>
        <taxon>Poaceae</taxon>
        <taxon>BOP clade</taxon>
        <taxon>Pooideae</taxon>
        <taxon>Triticodae</taxon>
        <taxon>Triticeae</taxon>
        <taxon>Triticinae</taxon>
        <taxon>Triticum</taxon>
    </lineage>
</organism>
<reference evidence="3" key="1">
    <citation type="journal article" date="2013" name="Nature">
        <title>Draft genome of the wheat A-genome progenitor Triticum urartu.</title>
        <authorList>
            <person name="Ling H.Q."/>
            <person name="Zhao S."/>
            <person name="Liu D."/>
            <person name="Wang J."/>
            <person name="Sun H."/>
            <person name="Zhang C."/>
            <person name="Fan H."/>
            <person name="Li D."/>
            <person name="Dong L."/>
            <person name="Tao Y."/>
            <person name="Gao C."/>
            <person name="Wu H."/>
            <person name="Li Y."/>
            <person name="Cui Y."/>
            <person name="Guo X."/>
            <person name="Zheng S."/>
            <person name="Wang B."/>
            <person name="Yu K."/>
            <person name="Liang Q."/>
            <person name="Yang W."/>
            <person name="Lou X."/>
            <person name="Chen J."/>
            <person name="Feng M."/>
            <person name="Jian J."/>
            <person name="Zhang X."/>
            <person name="Luo G."/>
            <person name="Jiang Y."/>
            <person name="Liu J."/>
            <person name="Wang Z."/>
            <person name="Sha Y."/>
            <person name="Zhang B."/>
            <person name="Wu H."/>
            <person name="Tang D."/>
            <person name="Shen Q."/>
            <person name="Xue P."/>
            <person name="Zou S."/>
            <person name="Wang X."/>
            <person name="Liu X."/>
            <person name="Wang F."/>
            <person name="Yang Y."/>
            <person name="An X."/>
            <person name="Dong Z."/>
            <person name="Zhang K."/>
            <person name="Zhang X."/>
            <person name="Luo M.C."/>
            <person name="Dvorak J."/>
            <person name="Tong Y."/>
            <person name="Wang J."/>
            <person name="Yang H."/>
            <person name="Li Z."/>
            <person name="Wang D."/>
            <person name="Zhang A."/>
            <person name="Wang J."/>
        </authorList>
    </citation>
    <scope>NUCLEOTIDE SEQUENCE</scope>
    <source>
        <strain evidence="3">cv. G1812</strain>
    </source>
</reference>
<dbReference type="EnsemblPlants" id="TuG1812G0200002750.01.T01">
    <property type="protein sequence ID" value="TuG1812G0200002750.01.T01"/>
    <property type="gene ID" value="TuG1812G0200002750.01"/>
</dbReference>
<dbReference type="AlphaFoldDB" id="A0A8R7TH42"/>
<feature type="region of interest" description="Disordered" evidence="1">
    <location>
        <begin position="1"/>
        <end position="26"/>
    </location>
</feature>
<feature type="compositionally biased region" description="Pro residues" evidence="1">
    <location>
        <begin position="1"/>
        <end position="21"/>
    </location>
</feature>